<sequence>MYHKGSCASSQTSPNANVSVKTAEDLDGVIPPLNETSVRDPLREVLVFRSAFDSWLCGVMATSGIRTLDCLPLDIVAVLAVPQELFSPILRSLCAF</sequence>
<proteinExistence type="predicted"/>
<evidence type="ECO:0000313" key="1">
    <source>
        <dbReference type="EMBL" id="KAF9807472.1"/>
    </source>
</evidence>
<comment type="caution">
    <text evidence="1">The sequence shown here is derived from an EMBL/GenBank/DDBJ whole genome shotgun (WGS) entry which is preliminary data.</text>
</comment>
<reference evidence="1" key="2">
    <citation type="journal article" name="Front. Microbiol.">
        <title>Degradative Capacity of Two Strains of Rhodonia placenta: From Phenotype to Genotype.</title>
        <authorList>
            <person name="Kolle M."/>
            <person name="Horta M.A.C."/>
            <person name="Nowrousian M."/>
            <person name="Ohm R.A."/>
            <person name="Benz J.P."/>
            <person name="Pilgard A."/>
        </authorList>
    </citation>
    <scope>NUCLEOTIDE SEQUENCE</scope>
    <source>
        <strain evidence="1">FPRL280</strain>
    </source>
</reference>
<evidence type="ECO:0000313" key="2">
    <source>
        <dbReference type="Proteomes" id="UP000639403"/>
    </source>
</evidence>
<accession>A0A8H7NWN8</accession>
<dbReference type="EMBL" id="JADOXO010000274">
    <property type="protein sequence ID" value="KAF9807472.1"/>
    <property type="molecule type" value="Genomic_DNA"/>
</dbReference>
<protein>
    <submittedName>
        <fullName evidence="1">Uncharacterized protein</fullName>
    </submittedName>
</protein>
<organism evidence="1 2">
    <name type="scientific">Rhodonia placenta</name>
    <dbReference type="NCBI Taxonomy" id="104341"/>
    <lineage>
        <taxon>Eukaryota</taxon>
        <taxon>Fungi</taxon>
        <taxon>Dikarya</taxon>
        <taxon>Basidiomycota</taxon>
        <taxon>Agaricomycotina</taxon>
        <taxon>Agaricomycetes</taxon>
        <taxon>Polyporales</taxon>
        <taxon>Adustoporiaceae</taxon>
        <taxon>Rhodonia</taxon>
    </lineage>
</organism>
<dbReference type="AlphaFoldDB" id="A0A8H7NWN8"/>
<gene>
    <name evidence="1" type="ORF">IEO21_08201</name>
</gene>
<reference evidence="1" key="1">
    <citation type="submission" date="2020-11" db="EMBL/GenBank/DDBJ databases">
        <authorList>
            <person name="Koelle M."/>
            <person name="Horta M.A.C."/>
            <person name="Nowrousian M."/>
            <person name="Ohm R.A."/>
            <person name="Benz P."/>
            <person name="Pilgard A."/>
        </authorList>
    </citation>
    <scope>NUCLEOTIDE SEQUENCE</scope>
    <source>
        <strain evidence="1">FPRL280</strain>
    </source>
</reference>
<dbReference type="Proteomes" id="UP000639403">
    <property type="component" value="Unassembled WGS sequence"/>
</dbReference>
<name>A0A8H7NWN8_9APHY</name>